<name>A0AA38RRS4_9PEZI</name>
<proteinExistence type="predicted"/>
<feature type="domain" description="VWFA" evidence="1">
    <location>
        <begin position="288"/>
        <end position="459"/>
    </location>
</feature>
<protein>
    <recommendedName>
        <fullName evidence="5">VWFA domain-containing protein</fullName>
    </recommendedName>
</protein>
<dbReference type="SMART" id="SM00609">
    <property type="entry name" value="VIT"/>
    <property type="match status" value="1"/>
</dbReference>
<dbReference type="PROSITE" id="PS51468">
    <property type="entry name" value="VIT"/>
    <property type="match status" value="1"/>
</dbReference>
<feature type="domain" description="VIT" evidence="2">
    <location>
        <begin position="2"/>
        <end position="135"/>
    </location>
</feature>
<dbReference type="Pfam" id="PF13768">
    <property type="entry name" value="VWA_3"/>
    <property type="match status" value="1"/>
</dbReference>
<dbReference type="SUPFAM" id="SSF53300">
    <property type="entry name" value="vWA-like"/>
    <property type="match status" value="1"/>
</dbReference>
<dbReference type="Gene3D" id="3.40.50.410">
    <property type="entry name" value="von Willebrand factor, type A domain"/>
    <property type="match status" value="1"/>
</dbReference>
<evidence type="ECO:0008006" key="5">
    <source>
        <dbReference type="Google" id="ProtNLM"/>
    </source>
</evidence>
<dbReference type="AlphaFoldDB" id="A0AA38RRS4"/>
<evidence type="ECO:0000259" key="2">
    <source>
        <dbReference type="PROSITE" id="PS51468"/>
    </source>
</evidence>
<dbReference type="PANTHER" id="PTHR45737">
    <property type="entry name" value="VON WILLEBRAND FACTOR A DOMAIN-CONTAINING PROTEIN 5A"/>
    <property type="match status" value="1"/>
</dbReference>
<evidence type="ECO:0000313" key="4">
    <source>
        <dbReference type="Proteomes" id="UP001174694"/>
    </source>
</evidence>
<dbReference type="Proteomes" id="UP001174694">
    <property type="component" value="Unassembled WGS sequence"/>
</dbReference>
<gene>
    <name evidence="3" type="ORF">NKR23_g1797</name>
</gene>
<dbReference type="InterPro" id="IPR002035">
    <property type="entry name" value="VWF_A"/>
</dbReference>
<comment type="caution">
    <text evidence="3">The sequence shown here is derived from an EMBL/GenBank/DDBJ whole genome shotgun (WGS) entry which is preliminary data.</text>
</comment>
<keyword evidence="4" id="KW-1185">Reference proteome</keyword>
<dbReference type="InterPro" id="IPR013694">
    <property type="entry name" value="VIT"/>
</dbReference>
<sequence length="492" mass="54686">MTKITTGSRSSPDGELWPVKSHTIVTIVDDIAFFNVIHYFRNDKPNKLPQAAYTFPLPHGCAVAHFACHFGNQQEFKSLAAVVKPRVEARAMFQDAAQKQRPSGLLEQNTTEVFTATLGAIPAQSRTRTEITYFAYLQAFYADGKSNSRRLTLVIPRTIAHRYGRWAPEHRHAVQSSPALSASYEIVIHEQYVQQVTGNGEEVELRPLPPDSAHYRGSPGKWQVTFDSRKLMRGDFDLVISDFYDPGVGGAFFETITKGKYQAQQYAMLINIPPGLIVQMEDTGVDSDIVFLADRSRSMKRKMQALKLSMNTFLQRMTPGQHFNLWSFGGWCGSLWEASVEYNQETLNQAKEYVSAWSANMPGTELLNALKDVVGSITNPMTNVIVLTDGEVNPLDPVLEFVKNTTEESRGKIRFFALGIGKEVSHALLQGIANYGGGYCKTISHVSLLHMQESLLGVLQAARTRHVGSINVQLDGRDLETSSDYSGANPVT</sequence>
<evidence type="ECO:0000313" key="3">
    <source>
        <dbReference type="EMBL" id="KAJ9155563.1"/>
    </source>
</evidence>
<dbReference type="PROSITE" id="PS50234">
    <property type="entry name" value="VWFA"/>
    <property type="match status" value="1"/>
</dbReference>
<evidence type="ECO:0000259" key="1">
    <source>
        <dbReference type="PROSITE" id="PS50234"/>
    </source>
</evidence>
<dbReference type="PANTHER" id="PTHR45737:SF6">
    <property type="entry name" value="VON WILLEBRAND FACTOR A DOMAIN-CONTAINING PROTEIN 5A"/>
    <property type="match status" value="1"/>
</dbReference>
<dbReference type="InterPro" id="IPR036465">
    <property type="entry name" value="vWFA_dom_sf"/>
</dbReference>
<dbReference type="SMART" id="SM00327">
    <property type="entry name" value="VWA"/>
    <property type="match status" value="1"/>
</dbReference>
<dbReference type="EMBL" id="JANBVO010000003">
    <property type="protein sequence ID" value="KAJ9155563.1"/>
    <property type="molecule type" value="Genomic_DNA"/>
</dbReference>
<reference evidence="3" key="1">
    <citation type="submission" date="2022-07" db="EMBL/GenBank/DDBJ databases">
        <title>Fungi with potential for degradation of polypropylene.</title>
        <authorList>
            <person name="Gostincar C."/>
        </authorList>
    </citation>
    <scope>NUCLEOTIDE SEQUENCE</scope>
    <source>
        <strain evidence="3">EXF-13308</strain>
    </source>
</reference>
<dbReference type="Pfam" id="PF08487">
    <property type="entry name" value="VIT"/>
    <property type="match status" value="1"/>
</dbReference>
<organism evidence="3 4">
    <name type="scientific">Pleurostoma richardsiae</name>
    <dbReference type="NCBI Taxonomy" id="41990"/>
    <lineage>
        <taxon>Eukaryota</taxon>
        <taxon>Fungi</taxon>
        <taxon>Dikarya</taxon>
        <taxon>Ascomycota</taxon>
        <taxon>Pezizomycotina</taxon>
        <taxon>Sordariomycetes</taxon>
        <taxon>Sordariomycetidae</taxon>
        <taxon>Calosphaeriales</taxon>
        <taxon>Pleurostomataceae</taxon>
        <taxon>Pleurostoma</taxon>
    </lineage>
</organism>
<accession>A0AA38RRS4</accession>